<organism evidence="2 3">
    <name type="scientific">Galleria mellonella</name>
    <name type="common">Greater wax moth</name>
    <dbReference type="NCBI Taxonomy" id="7137"/>
    <lineage>
        <taxon>Eukaryota</taxon>
        <taxon>Metazoa</taxon>
        <taxon>Ecdysozoa</taxon>
        <taxon>Arthropoda</taxon>
        <taxon>Hexapoda</taxon>
        <taxon>Insecta</taxon>
        <taxon>Pterygota</taxon>
        <taxon>Neoptera</taxon>
        <taxon>Endopterygota</taxon>
        <taxon>Lepidoptera</taxon>
        <taxon>Glossata</taxon>
        <taxon>Ditrysia</taxon>
        <taxon>Pyraloidea</taxon>
        <taxon>Pyralidae</taxon>
        <taxon>Galleriinae</taxon>
        <taxon>Galleria</taxon>
    </lineage>
</organism>
<feature type="coiled-coil region" evidence="1">
    <location>
        <begin position="248"/>
        <end position="275"/>
    </location>
</feature>
<reference evidence="3" key="1">
    <citation type="submission" date="2025-08" db="UniProtKB">
        <authorList>
            <consortium name="RefSeq"/>
        </authorList>
    </citation>
    <scope>IDENTIFICATION</scope>
    <source>
        <tissue evidence="3">Whole larvae</tissue>
    </source>
</reference>
<sequence>MDSNVVECEAGREVCGCKGGPSLAILKEVQRAYEERMQIIDRVGGANKLQMQVEVLRSWVSDLVGQNTLLVRTVEDLESEATTQLLLERRRHSERDKKRKVCADWSELKILNDSLQKENIAKDREIQRLNKDIQQYERTIINLRSEMALRDASSPEVLKKDAEVTAAMCCTGNECGDWEPVKDYSAKLEDDQASYQDRIVKMEAKLKSSCETVRTLRKMNVAFKKEMESMRGVCAALHEQCLAVSTEVQFKDDVIKEMRRQLRKAKAKLKELSDINTSGPLKDYVSGDHDFGRSSTLSTYESVMIECVSQQPRRNCCPVDSTLELPPMLCPSDVHSLKLEGSDDDMSIKPD</sequence>
<evidence type="ECO:0000313" key="2">
    <source>
        <dbReference type="Proteomes" id="UP001652740"/>
    </source>
</evidence>
<keyword evidence="1" id="KW-0175">Coiled coil</keyword>
<evidence type="ECO:0000313" key="3">
    <source>
        <dbReference type="RefSeq" id="XP_052756775.1"/>
    </source>
</evidence>
<dbReference type="GeneID" id="113510465"/>
<name>A0ABM3MZW7_GALME</name>
<evidence type="ECO:0000256" key="1">
    <source>
        <dbReference type="SAM" id="Coils"/>
    </source>
</evidence>
<gene>
    <name evidence="3" type="primary">LOC113510465</name>
</gene>
<protein>
    <submittedName>
        <fullName evidence="3">Uncharacterized protein LOC113510465</fullName>
    </submittedName>
</protein>
<proteinExistence type="predicted"/>
<keyword evidence="2" id="KW-1185">Reference proteome</keyword>
<dbReference type="Proteomes" id="UP001652740">
    <property type="component" value="Unplaced"/>
</dbReference>
<dbReference type="RefSeq" id="XP_052756775.1">
    <property type="nucleotide sequence ID" value="XM_052900815.1"/>
</dbReference>
<feature type="coiled-coil region" evidence="1">
    <location>
        <begin position="112"/>
        <end position="146"/>
    </location>
</feature>
<accession>A0ABM3MZW7</accession>